<dbReference type="Gene3D" id="2.140.10.30">
    <property type="entry name" value="Dipeptidylpeptidase IV, N-terminal domain"/>
    <property type="match status" value="1"/>
</dbReference>
<dbReference type="Gene3D" id="3.40.50.1820">
    <property type="entry name" value="alpha/beta hydrolase"/>
    <property type="match status" value="1"/>
</dbReference>
<keyword evidence="2" id="KW-0732">Signal</keyword>
<dbReference type="Pfam" id="PF00930">
    <property type="entry name" value="DPPIV_N"/>
    <property type="match status" value="1"/>
</dbReference>
<gene>
    <name evidence="5" type="ORF">J2I46_22155</name>
</gene>
<feature type="domain" description="Dipeptidylpeptidase IV N-terminal" evidence="4">
    <location>
        <begin position="166"/>
        <end position="477"/>
    </location>
</feature>
<evidence type="ECO:0000313" key="6">
    <source>
        <dbReference type="Proteomes" id="UP000664628"/>
    </source>
</evidence>
<evidence type="ECO:0000259" key="3">
    <source>
        <dbReference type="Pfam" id="PF00326"/>
    </source>
</evidence>
<dbReference type="InterPro" id="IPR002469">
    <property type="entry name" value="Peptidase_S9B_N"/>
</dbReference>
<evidence type="ECO:0000256" key="1">
    <source>
        <dbReference type="SAM" id="MobiDB-lite"/>
    </source>
</evidence>
<dbReference type="Proteomes" id="UP000664628">
    <property type="component" value="Unassembled WGS sequence"/>
</dbReference>
<evidence type="ECO:0000256" key="2">
    <source>
        <dbReference type="SAM" id="SignalP"/>
    </source>
</evidence>
<comment type="caution">
    <text evidence="5">The sequence shown here is derived from an EMBL/GenBank/DDBJ whole genome shotgun (WGS) entry which is preliminary data.</text>
</comment>
<dbReference type="InterPro" id="IPR001375">
    <property type="entry name" value="Peptidase_S9_cat"/>
</dbReference>
<dbReference type="PANTHER" id="PTHR11731">
    <property type="entry name" value="PROTEASE FAMILY S9B,C DIPEPTIDYL-PEPTIDASE IV-RELATED"/>
    <property type="match status" value="1"/>
</dbReference>
<feature type="compositionally biased region" description="Basic and acidic residues" evidence="1">
    <location>
        <begin position="157"/>
        <end position="167"/>
    </location>
</feature>
<dbReference type="SUPFAM" id="SSF82171">
    <property type="entry name" value="DPP6 N-terminal domain-like"/>
    <property type="match status" value="1"/>
</dbReference>
<keyword evidence="6" id="KW-1185">Reference proteome</keyword>
<proteinExistence type="predicted"/>
<dbReference type="EMBL" id="JAFMYW010000007">
    <property type="protein sequence ID" value="MBO0951303.1"/>
    <property type="molecule type" value="Genomic_DNA"/>
</dbReference>
<organism evidence="5 6">
    <name type="scientific">Fibrella forsythiae</name>
    <dbReference type="NCBI Taxonomy" id="2817061"/>
    <lineage>
        <taxon>Bacteria</taxon>
        <taxon>Pseudomonadati</taxon>
        <taxon>Bacteroidota</taxon>
        <taxon>Cytophagia</taxon>
        <taxon>Cytophagales</taxon>
        <taxon>Spirosomataceae</taxon>
        <taxon>Fibrella</taxon>
    </lineage>
</organism>
<dbReference type="Pfam" id="PF00326">
    <property type="entry name" value="Peptidase_S9"/>
    <property type="match status" value="1"/>
</dbReference>
<evidence type="ECO:0000313" key="5">
    <source>
        <dbReference type="EMBL" id="MBO0951303.1"/>
    </source>
</evidence>
<dbReference type="PANTHER" id="PTHR11731:SF118">
    <property type="entry name" value="BLR1971 PROTEIN"/>
    <property type="match status" value="1"/>
</dbReference>
<feature type="region of interest" description="Disordered" evidence="1">
    <location>
        <begin position="142"/>
        <end position="167"/>
    </location>
</feature>
<protein>
    <submittedName>
        <fullName evidence="5">DPP IV N-terminal domain-containing protein</fullName>
    </submittedName>
</protein>
<accession>A0ABS3JMT5</accession>
<feature type="domain" description="Peptidase S9 prolyl oligopeptidase catalytic" evidence="3">
    <location>
        <begin position="564"/>
        <end position="757"/>
    </location>
</feature>
<dbReference type="InterPro" id="IPR050278">
    <property type="entry name" value="Serine_Prot_S9B/DPPIV"/>
</dbReference>
<name>A0ABS3JMT5_9BACT</name>
<sequence>MSRILLTSLPFMVALCANAQPRPTLTANEYEKAQRFMGSNAEQLIDHGSLRPNWLSGDRFWYRDLNAGGSEFVLVDPAKGMRSAPFDAQKLATTLSKVTGKTYEAARLPFQSFSFTPGNQAVVIQVGGKSWQYNPLTDQLTADTTNTRATTGGGGRGARESDGNEVLSPDKKRAAYIKDYNLWVRDVQSGAQTQLTTDGIKDFGYATDNAGWKSSDRAILAWSPDSKKIATFKQDQREVSDMYLVTTNVGKPMLRQWKYPLPGDKVIPMIHRVIIEVDVPKVIQLQLPPDPHRATLSDDIASSGTFDDVNWTEDGAKLAFVSTSRDHKQEKVRIADATTGAVRDVFEETVSTQYESGWGAINWRYLSKTNEFIWFSERDNWGHLYLYDGATGQLKNQITKGDWLVTRLLKVDEKKRMLYFMAVGRQAANPYFGQLCQIGFDGRQFAVLTPEPGNHQVSFSPSGTYFVDSYSAPDVPPVSVVRNLDGKLIASLEKADISRLTATGWRPPTPIRVKAQDGQTDLYGLMYTPTNLDPNRKYPVIDYIYPGPQGGSVGNWSFSAARKDNQALAELGFVVVELEGTSNPLRSKRFHDMSYGNMAENTLPDQITGIQQLAKQYPYMDLDRVGIWGHSGGGFATATAMFRFPDFFKVGIAESGNHDNRNYEDDWGERYNGLTSASDYEAQANQNYAKNLKGKLMLAHGMMDNNVPPSNTLLVVEALEKANKDYDLVLFPNSGHGFGSYTSYMTRRRWDYFVRHLLGSEPPKEFQLELKPDQRTSVMR</sequence>
<evidence type="ECO:0000259" key="4">
    <source>
        <dbReference type="Pfam" id="PF00930"/>
    </source>
</evidence>
<feature type="signal peptide" evidence="2">
    <location>
        <begin position="1"/>
        <end position="19"/>
    </location>
</feature>
<feature type="chain" id="PRO_5045284277" evidence="2">
    <location>
        <begin position="20"/>
        <end position="780"/>
    </location>
</feature>
<reference evidence="5 6" key="1">
    <citation type="submission" date="2021-03" db="EMBL/GenBank/DDBJ databases">
        <title>Fibrella sp. HMF5405 genome sequencing and assembly.</title>
        <authorList>
            <person name="Kang H."/>
            <person name="Kim H."/>
            <person name="Bae S."/>
            <person name="Joh K."/>
        </authorList>
    </citation>
    <scope>NUCLEOTIDE SEQUENCE [LARGE SCALE GENOMIC DNA]</scope>
    <source>
        <strain evidence="5 6">HMF5405</strain>
    </source>
</reference>
<dbReference type="InterPro" id="IPR029058">
    <property type="entry name" value="AB_hydrolase_fold"/>
</dbReference>
<dbReference type="RefSeq" id="WP_207331249.1">
    <property type="nucleotide sequence ID" value="NZ_JAFMYW010000007.1"/>
</dbReference>
<dbReference type="SUPFAM" id="SSF53474">
    <property type="entry name" value="alpha/beta-Hydrolases"/>
    <property type="match status" value="1"/>
</dbReference>